<dbReference type="AlphaFoldDB" id="A0A7H0VBC3"/>
<dbReference type="RefSeq" id="WP_210757557.1">
    <property type="nucleotide sequence ID" value="NZ_CP060139.1"/>
</dbReference>
<dbReference type="Proteomes" id="UP000516305">
    <property type="component" value="Chromosome"/>
</dbReference>
<sequence length="84" mass="9841">MSEFKKYRRKQIAELREVTQEHIDLFKLKHALVLPGGIQVSISPEDINHGSPKLGDMIARNPKNYKDQWLVAEQYFKDNFEAIQ</sequence>
<name>A0A7H0VBC3_9FLAO</name>
<evidence type="ECO:0000313" key="2">
    <source>
        <dbReference type="Proteomes" id="UP000516305"/>
    </source>
</evidence>
<reference evidence="1 2" key="1">
    <citation type="submission" date="2020-08" db="EMBL/GenBank/DDBJ databases">
        <title>Croceimicrobium hydrocarbonivorans gen. nov., sp. nov., a novel marine bacterium isolated from a bacterial consortium that degrades polyethylene terephthalate.</title>
        <authorList>
            <person name="Liu R."/>
        </authorList>
    </citation>
    <scope>NUCLEOTIDE SEQUENCE [LARGE SCALE GENOMIC DNA]</scope>
    <source>
        <strain evidence="1 2">A20-9</strain>
    </source>
</reference>
<dbReference type="KEGG" id="chyd:H4K34_11585"/>
<organism evidence="1 2">
    <name type="scientific">Croceimicrobium hydrocarbonivorans</name>
    <dbReference type="NCBI Taxonomy" id="2761580"/>
    <lineage>
        <taxon>Bacteria</taxon>
        <taxon>Pseudomonadati</taxon>
        <taxon>Bacteroidota</taxon>
        <taxon>Flavobacteriia</taxon>
        <taxon>Flavobacteriales</taxon>
        <taxon>Owenweeksiaceae</taxon>
        <taxon>Croceimicrobium</taxon>
    </lineage>
</organism>
<proteinExistence type="predicted"/>
<gene>
    <name evidence="1" type="ORF">H4K34_11585</name>
</gene>
<keyword evidence="2" id="KW-1185">Reference proteome</keyword>
<dbReference type="EMBL" id="CP060139">
    <property type="protein sequence ID" value="QNR23021.1"/>
    <property type="molecule type" value="Genomic_DNA"/>
</dbReference>
<evidence type="ECO:0000313" key="1">
    <source>
        <dbReference type="EMBL" id="QNR23021.1"/>
    </source>
</evidence>
<protein>
    <submittedName>
        <fullName evidence="1">Uncharacterized protein</fullName>
    </submittedName>
</protein>
<accession>A0A7H0VBC3</accession>